<comment type="caution">
    <text evidence="1">The sequence shown here is derived from an EMBL/GenBank/DDBJ whole genome shotgun (WGS) entry which is preliminary data.</text>
</comment>
<keyword evidence="2" id="KW-1185">Reference proteome</keyword>
<proteinExistence type="predicted"/>
<dbReference type="AlphaFoldDB" id="A0AAD7GXJ3"/>
<organism evidence="1 2">
    <name type="scientific">Mycena rosella</name>
    <name type="common">Pink bonnet</name>
    <name type="synonym">Agaricus rosellus</name>
    <dbReference type="NCBI Taxonomy" id="1033263"/>
    <lineage>
        <taxon>Eukaryota</taxon>
        <taxon>Fungi</taxon>
        <taxon>Dikarya</taxon>
        <taxon>Basidiomycota</taxon>
        <taxon>Agaricomycotina</taxon>
        <taxon>Agaricomycetes</taxon>
        <taxon>Agaricomycetidae</taxon>
        <taxon>Agaricales</taxon>
        <taxon>Marasmiineae</taxon>
        <taxon>Mycenaceae</taxon>
        <taxon>Mycena</taxon>
    </lineage>
</organism>
<accession>A0AAD7GXJ3</accession>
<evidence type="ECO:0008006" key="3">
    <source>
        <dbReference type="Google" id="ProtNLM"/>
    </source>
</evidence>
<gene>
    <name evidence="1" type="ORF">B0H17DRAFT_918216</name>
</gene>
<name>A0AAD7GXJ3_MYCRO</name>
<protein>
    <recommendedName>
        <fullName evidence="3">Peptidase S54 rhomboid domain-containing protein</fullName>
    </recommendedName>
</protein>
<reference evidence="1" key="1">
    <citation type="submission" date="2023-03" db="EMBL/GenBank/DDBJ databases">
        <title>Massive genome expansion in bonnet fungi (Mycena s.s.) driven by repeated elements and novel gene families across ecological guilds.</title>
        <authorList>
            <consortium name="Lawrence Berkeley National Laboratory"/>
            <person name="Harder C.B."/>
            <person name="Miyauchi S."/>
            <person name="Viragh M."/>
            <person name="Kuo A."/>
            <person name="Thoen E."/>
            <person name="Andreopoulos B."/>
            <person name="Lu D."/>
            <person name="Skrede I."/>
            <person name="Drula E."/>
            <person name="Henrissat B."/>
            <person name="Morin E."/>
            <person name="Kohler A."/>
            <person name="Barry K."/>
            <person name="LaButti K."/>
            <person name="Morin E."/>
            <person name="Salamov A."/>
            <person name="Lipzen A."/>
            <person name="Mereny Z."/>
            <person name="Hegedus B."/>
            <person name="Baldrian P."/>
            <person name="Stursova M."/>
            <person name="Weitz H."/>
            <person name="Taylor A."/>
            <person name="Grigoriev I.V."/>
            <person name="Nagy L.G."/>
            <person name="Martin F."/>
            <person name="Kauserud H."/>
        </authorList>
    </citation>
    <scope>NUCLEOTIDE SEQUENCE</scope>
    <source>
        <strain evidence="1">CBHHK067</strain>
    </source>
</reference>
<dbReference type="EMBL" id="JARKIE010000005">
    <property type="protein sequence ID" value="KAJ7707413.1"/>
    <property type="molecule type" value="Genomic_DNA"/>
</dbReference>
<sequence length="61" mass="7022">MEVRAVGHHGSALTFGTGRLFDHMAHIGGAAFGAWYYMHGLRLWDNWRSIARYLFHYIVSL</sequence>
<evidence type="ECO:0000313" key="1">
    <source>
        <dbReference type="EMBL" id="KAJ7707413.1"/>
    </source>
</evidence>
<dbReference type="Proteomes" id="UP001221757">
    <property type="component" value="Unassembled WGS sequence"/>
</dbReference>
<evidence type="ECO:0000313" key="2">
    <source>
        <dbReference type="Proteomes" id="UP001221757"/>
    </source>
</evidence>